<dbReference type="AlphaFoldDB" id="A0A4U1C7Z7"/>
<dbReference type="RefSeq" id="WP_136825010.1">
    <property type="nucleotide sequence ID" value="NZ_SWBP01000001.1"/>
</dbReference>
<dbReference type="OrthoDB" id="963867at2"/>
<gene>
    <name evidence="1" type="ORF">FA046_03770</name>
</gene>
<evidence type="ECO:0000313" key="1">
    <source>
        <dbReference type="EMBL" id="TKC00804.1"/>
    </source>
</evidence>
<protein>
    <submittedName>
        <fullName evidence="1">Uncharacterized protein</fullName>
    </submittedName>
</protein>
<accession>A0A4U1C7Z7</accession>
<sequence>MTKIINLKKRLSVDLAKSIEEPLRNYFGLFNIIDKNDSLLYLSDKDNTSDLFFSIVKETYESNGHIIHYSCKPFNNSRKDNLTTVTKLENFIAVLTGWLENVKFYEEDSVLNDPIIRGYTKEFYADFKITDQSADFEGFNYTQQRQLGEFFEKLSRDIETLKDENNPEIIEDLKTEIIDLQKSVTSETKNGIMKKFSSVLAKARKGGFKVCDFILKEFVKDFLTEGAKFAFNYITKNPNKLPEYIEHLTPQLAQVFRA</sequence>
<dbReference type="Proteomes" id="UP000308181">
    <property type="component" value="Unassembled WGS sequence"/>
</dbReference>
<name>A0A4U1C7Z7_9SPHI</name>
<proteinExistence type="predicted"/>
<keyword evidence="2" id="KW-1185">Reference proteome</keyword>
<comment type="caution">
    <text evidence="1">The sequence shown here is derived from an EMBL/GenBank/DDBJ whole genome shotgun (WGS) entry which is preliminary data.</text>
</comment>
<reference evidence="1 2" key="1">
    <citation type="submission" date="2019-04" db="EMBL/GenBank/DDBJ databases">
        <title>Pedobacter sp. AR-3-17 sp. nov., isolated from Arctic soil.</title>
        <authorList>
            <person name="Dahal R.H."/>
            <person name="Kim D.-U."/>
        </authorList>
    </citation>
    <scope>NUCLEOTIDE SEQUENCE [LARGE SCALE GENOMIC DNA]</scope>
    <source>
        <strain evidence="1 2">AR-3-17</strain>
    </source>
</reference>
<evidence type="ECO:0000313" key="2">
    <source>
        <dbReference type="Proteomes" id="UP000308181"/>
    </source>
</evidence>
<dbReference type="EMBL" id="SWBP01000001">
    <property type="protein sequence ID" value="TKC00804.1"/>
    <property type="molecule type" value="Genomic_DNA"/>
</dbReference>
<organism evidence="1 2">
    <name type="scientific">Pedobacter cryophilus</name>
    <dbReference type="NCBI Taxonomy" id="2571271"/>
    <lineage>
        <taxon>Bacteria</taxon>
        <taxon>Pseudomonadati</taxon>
        <taxon>Bacteroidota</taxon>
        <taxon>Sphingobacteriia</taxon>
        <taxon>Sphingobacteriales</taxon>
        <taxon>Sphingobacteriaceae</taxon>
        <taxon>Pedobacter</taxon>
    </lineage>
</organism>